<dbReference type="PANTHER" id="PTHR43792">
    <property type="entry name" value="GNAT FAMILY, PUTATIVE (AFU_ORTHOLOGUE AFUA_3G00765)-RELATED-RELATED"/>
    <property type="match status" value="1"/>
</dbReference>
<evidence type="ECO:0000256" key="2">
    <source>
        <dbReference type="ARBA" id="ARBA00023315"/>
    </source>
</evidence>
<sequence length="185" mass="19970">MTSLWLAEVPIETPRLALRHLDPGDAPRLARYVGETGVARMLALVPLPYAEADAEAFIAGMRASNAAGRGLGLAVVEKHDPGALIGVMSFAGVLPVVEIGWWLGRPYWGRGFATEAAGALLKVAFLEPRLERVVAGAFHDNPASLHVQDKLGFTRTGLSQRHNLARGGLVRHIDTEITRPMRPAR</sequence>
<evidence type="ECO:0000313" key="6">
    <source>
        <dbReference type="Proteomes" id="UP000298781"/>
    </source>
</evidence>
<reference evidence="5 6" key="1">
    <citation type="submission" date="2019-04" db="EMBL/GenBank/DDBJ databases">
        <title>Phreatobacter aquaticus sp. nov.</title>
        <authorList>
            <person name="Choi A."/>
        </authorList>
    </citation>
    <scope>NUCLEOTIDE SEQUENCE [LARGE SCALE GENOMIC DNA]</scope>
    <source>
        <strain evidence="5 6">KCTC 52518</strain>
    </source>
</reference>
<proteinExistence type="inferred from homology"/>
<dbReference type="OrthoDB" id="9804153at2"/>
<dbReference type="GO" id="GO:0005737">
    <property type="term" value="C:cytoplasm"/>
    <property type="evidence" value="ECO:0007669"/>
    <property type="project" value="TreeGrafter"/>
</dbReference>
<evidence type="ECO:0000256" key="3">
    <source>
        <dbReference type="ARBA" id="ARBA00038502"/>
    </source>
</evidence>
<dbReference type="Gene3D" id="3.40.630.30">
    <property type="match status" value="1"/>
</dbReference>
<dbReference type="KEGG" id="pstg:E8M01_11655"/>
<protein>
    <submittedName>
        <fullName evidence="5">GNAT family N-acetyltransferase</fullName>
    </submittedName>
</protein>
<dbReference type="PANTHER" id="PTHR43792:SF8">
    <property type="entry name" value="[RIBOSOMAL PROTEIN US5]-ALANINE N-ACETYLTRANSFERASE"/>
    <property type="match status" value="1"/>
</dbReference>
<dbReference type="RefSeq" id="WP_136960270.1">
    <property type="nucleotide sequence ID" value="NZ_CP039690.1"/>
</dbReference>
<dbReference type="InterPro" id="IPR016181">
    <property type="entry name" value="Acyl_CoA_acyltransferase"/>
</dbReference>
<accession>A0A4D7AV72</accession>
<dbReference type="InterPro" id="IPR051531">
    <property type="entry name" value="N-acetyltransferase"/>
</dbReference>
<gene>
    <name evidence="5" type="ORF">E8M01_11655</name>
</gene>
<dbReference type="GO" id="GO:0008999">
    <property type="term" value="F:protein-N-terminal-alanine acetyltransferase activity"/>
    <property type="evidence" value="ECO:0007669"/>
    <property type="project" value="TreeGrafter"/>
</dbReference>
<evidence type="ECO:0000256" key="1">
    <source>
        <dbReference type="ARBA" id="ARBA00022679"/>
    </source>
</evidence>
<dbReference type="EMBL" id="CP039690">
    <property type="protein sequence ID" value="QCI64819.1"/>
    <property type="molecule type" value="Genomic_DNA"/>
</dbReference>
<evidence type="ECO:0000313" key="5">
    <source>
        <dbReference type="EMBL" id="QCI64819.1"/>
    </source>
</evidence>
<keyword evidence="6" id="KW-1185">Reference proteome</keyword>
<dbReference type="Pfam" id="PF13302">
    <property type="entry name" value="Acetyltransf_3"/>
    <property type="match status" value="1"/>
</dbReference>
<keyword evidence="1 5" id="KW-0808">Transferase</keyword>
<organism evidence="5 6">
    <name type="scientific">Phreatobacter stygius</name>
    <dbReference type="NCBI Taxonomy" id="1940610"/>
    <lineage>
        <taxon>Bacteria</taxon>
        <taxon>Pseudomonadati</taxon>
        <taxon>Pseudomonadota</taxon>
        <taxon>Alphaproteobacteria</taxon>
        <taxon>Hyphomicrobiales</taxon>
        <taxon>Phreatobacteraceae</taxon>
        <taxon>Phreatobacter</taxon>
    </lineage>
</organism>
<dbReference type="SUPFAM" id="SSF55729">
    <property type="entry name" value="Acyl-CoA N-acyltransferases (Nat)"/>
    <property type="match status" value="1"/>
</dbReference>
<comment type="similarity">
    <text evidence="3">Belongs to the acetyltransferase family. RimJ subfamily.</text>
</comment>
<feature type="domain" description="N-acetyltransferase" evidence="4">
    <location>
        <begin position="16"/>
        <end position="180"/>
    </location>
</feature>
<dbReference type="Proteomes" id="UP000298781">
    <property type="component" value="Chromosome"/>
</dbReference>
<dbReference type="PROSITE" id="PS51186">
    <property type="entry name" value="GNAT"/>
    <property type="match status" value="1"/>
</dbReference>
<keyword evidence="2" id="KW-0012">Acyltransferase</keyword>
<dbReference type="InterPro" id="IPR000182">
    <property type="entry name" value="GNAT_dom"/>
</dbReference>
<dbReference type="AlphaFoldDB" id="A0A4D7AV72"/>
<evidence type="ECO:0000259" key="4">
    <source>
        <dbReference type="PROSITE" id="PS51186"/>
    </source>
</evidence>
<name>A0A4D7AV72_9HYPH</name>